<feature type="region of interest" description="Disordered" evidence="1">
    <location>
        <begin position="395"/>
        <end position="513"/>
    </location>
</feature>
<evidence type="ECO:0000313" key="4">
    <source>
        <dbReference type="Proteomes" id="UP000064967"/>
    </source>
</evidence>
<proteinExistence type="predicted"/>
<feature type="compositionally biased region" description="Pro residues" evidence="1">
    <location>
        <begin position="395"/>
        <end position="409"/>
    </location>
</feature>
<dbReference type="InterPro" id="IPR000719">
    <property type="entry name" value="Prot_kinase_dom"/>
</dbReference>
<feature type="compositionally biased region" description="Low complexity" evidence="1">
    <location>
        <begin position="430"/>
        <end position="445"/>
    </location>
</feature>
<dbReference type="PRINTS" id="PR01217">
    <property type="entry name" value="PRICHEXTENSN"/>
</dbReference>
<protein>
    <submittedName>
        <fullName evidence="3">Outer membrane protein, OmpA/MotB family</fullName>
    </submittedName>
</protein>
<accession>A0A0K1QCA0</accession>
<dbReference type="GO" id="GO:0005524">
    <property type="term" value="F:ATP binding"/>
    <property type="evidence" value="ECO:0007669"/>
    <property type="project" value="InterPro"/>
</dbReference>
<dbReference type="GO" id="GO:0005737">
    <property type="term" value="C:cytoplasm"/>
    <property type="evidence" value="ECO:0007669"/>
    <property type="project" value="TreeGrafter"/>
</dbReference>
<feature type="compositionally biased region" description="Basic and acidic residues" evidence="1">
    <location>
        <begin position="665"/>
        <end position="678"/>
    </location>
</feature>
<dbReference type="PROSITE" id="PS50011">
    <property type="entry name" value="PROTEIN_KINASE_DOM"/>
    <property type="match status" value="1"/>
</dbReference>
<dbReference type="PANTHER" id="PTHR24361">
    <property type="entry name" value="MITOGEN-ACTIVATED KINASE KINASE KINASE"/>
    <property type="match status" value="1"/>
</dbReference>
<feature type="compositionally biased region" description="Polar residues" evidence="1">
    <location>
        <begin position="1"/>
        <end position="11"/>
    </location>
</feature>
<dbReference type="SUPFAM" id="SSF56112">
    <property type="entry name" value="Protein kinase-like (PK-like)"/>
    <property type="match status" value="1"/>
</dbReference>
<dbReference type="SMART" id="SM00220">
    <property type="entry name" value="S_TKc"/>
    <property type="match status" value="1"/>
</dbReference>
<dbReference type="Gene3D" id="1.10.510.10">
    <property type="entry name" value="Transferase(Phosphotransferase) domain 1"/>
    <property type="match status" value="1"/>
</dbReference>
<feature type="compositionally biased region" description="Low complexity" evidence="1">
    <location>
        <begin position="483"/>
        <end position="494"/>
    </location>
</feature>
<keyword evidence="4" id="KW-1185">Reference proteome</keyword>
<dbReference type="InterPro" id="IPR011009">
    <property type="entry name" value="Kinase-like_dom_sf"/>
</dbReference>
<name>A0A0K1QCA0_9BACT</name>
<dbReference type="EMBL" id="CP012333">
    <property type="protein sequence ID" value="AKV03353.1"/>
    <property type="molecule type" value="Genomic_DNA"/>
</dbReference>
<feature type="region of interest" description="Disordered" evidence="1">
    <location>
        <begin position="1"/>
        <end position="20"/>
    </location>
</feature>
<evidence type="ECO:0000259" key="2">
    <source>
        <dbReference type="PROSITE" id="PS50011"/>
    </source>
</evidence>
<dbReference type="GO" id="GO:0004674">
    <property type="term" value="F:protein serine/threonine kinase activity"/>
    <property type="evidence" value="ECO:0007669"/>
    <property type="project" value="TreeGrafter"/>
</dbReference>
<reference evidence="3 4" key="1">
    <citation type="submission" date="2015-08" db="EMBL/GenBank/DDBJ databases">
        <authorList>
            <person name="Babu N.S."/>
            <person name="Beckwith C.J."/>
            <person name="Beseler K.G."/>
            <person name="Brison A."/>
            <person name="Carone J.V."/>
            <person name="Caskin T.P."/>
            <person name="Diamond M."/>
            <person name="Durham M.E."/>
            <person name="Foxe J.M."/>
            <person name="Go M."/>
            <person name="Henderson B.A."/>
            <person name="Jones I.B."/>
            <person name="McGettigan J.A."/>
            <person name="Micheletti S.J."/>
            <person name="Nasrallah M.E."/>
            <person name="Ortiz D."/>
            <person name="Piller C.R."/>
            <person name="Privatt S.R."/>
            <person name="Schneider S.L."/>
            <person name="Sharp S."/>
            <person name="Smith T.C."/>
            <person name="Stanton J.D."/>
            <person name="Ullery H.E."/>
            <person name="Wilson R.J."/>
            <person name="Serrano M.G."/>
            <person name="Buck G."/>
            <person name="Lee V."/>
            <person name="Wang Y."/>
            <person name="Carvalho R."/>
            <person name="Voegtly L."/>
            <person name="Shi R."/>
            <person name="Duckworth R."/>
            <person name="Johnson A."/>
            <person name="Loviza R."/>
            <person name="Walstead R."/>
            <person name="Shah Z."/>
            <person name="Kiflezghi M."/>
            <person name="Wade K."/>
            <person name="Ball S.L."/>
            <person name="Bradley K.W."/>
            <person name="Asai D.J."/>
            <person name="Bowman C.A."/>
            <person name="Russell D.A."/>
            <person name="Pope W.H."/>
            <person name="Jacobs-Sera D."/>
            <person name="Hendrix R.W."/>
            <person name="Hatfull G.F."/>
        </authorList>
    </citation>
    <scope>NUCLEOTIDE SEQUENCE [LARGE SCALE GENOMIC DNA]</scope>
    <source>
        <strain evidence="3 4">DSM 27648</strain>
    </source>
</reference>
<feature type="region of interest" description="Disordered" evidence="1">
    <location>
        <begin position="570"/>
        <end position="592"/>
    </location>
</feature>
<feature type="region of interest" description="Disordered" evidence="1">
    <location>
        <begin position="627"/>
        <end position="678"/>
    </location>
</feature>
<dbReference type="KEGG" id="llu:AKJ09_10016"/>
<organism evidence="3 4">
    <name type="scientific">Labilithrix luteola</name>
    <dbReference type="NCBI Taxonomy" id="1391654"/>
    <lineage>
        <taxon>Bacteria</taxon>
        <taxon>Pseudomonadati</taxon>
        <taxon>Myxococcota</taxon>
        <taxon>Polyangia</taxon>
        <taxon>Polyangiales</taxon>
        <taxon>Labilitrichaceae</taxon>
        <taxon>Labilithrix</taxon>
    </lineage>
</organism>
<feature type="compositionally biased region" description="Pro residues" evidence="1">
    <location>
        <begin position="495"/>
        <end position="507"/>
    </location>
</feature>
<evidence type="ECO:0000256" key="1">
    <source>
        <dbReference type="SAM" id="MobiDB-lite"/>
    </source>
</evidence>
<dbReference type="STRING" id="1391654.AKJ09_10016"/>
<evidence type="ECO:0000313" key="3">
    <source>
        <dbReference type="EMBL" id="AKV03353.1"/>
    </source>
</evidence>
<feature type="compositionally biased region" description="Pro residues" evidence="1">
    <location>
        <begin position="460"/>
        <end position="472"/>
    </location>
</feature>
<feature type="compositionally biased region" description="Low complexity" evidence="1">
    <location>
        <begin position="627"/>
        <end position="645"/>
    </location>
</feature>
<gene>
    <name evidence="3" type="ORF">AKJ09_10016</name>
</gene>
<dbReference type="AlphaFoldDB" id="A0A0K1QCA0"/>
<dbReference type="Pfam" id="PF00069">
    <property type="entry name" value="Pkinase"/>
    <property type="match status" value="1"/>
</dbReference>
<dbReference type="Proteomes" id="UP000064967">
    <property type="component" value="Chromosome"/>
</dbReference>
<feature type="compositionally biased region" description="Polar residues" evidence="1">
    <location>
        <begin position="576"/>
        <end position="586"/>
    </location>
</feature>
<feature type="domain" description="Protein kinase" evidence="2">
    <location>
        <begin position="32"/>
        <end position="307"/>
    </location>
</feature>
<dbReference type="RefSeq" id="WP_169928428.1">
    <property type="nucleotide sequence ID" value="NZ_CP012333.1"/>
</dbReference>
<dbReference type="InterPro" id="IPR053235">
    <property type="entry name" value="Ser_Thr_kinase"/>
</dbReference>
<sequence>MMSSMPTSGSPQEIPPVTGLSLRPGDVVGGRFHLTAQLEDGPPCARFAAVQTDTGVPVEVQVFTVDETLAASSRELVDSVRLRFLADARKAASLRSVHTAGVLQVGVTDQGDPFLVTEAIADGTLASLMKERGALPTEHAVDIALAICDSLVEAHAHGLVHGSLDPRCVHLAWSEDGPSRVKVADLATARSLASLPLDLRADQLRQPLVLRAPELLQHGREADARSDIWGLAVMVYTMLAGEPPFGAETPSTVNLSIMLDEQTLLAGVPDLLAETVDSSLSKAPQLRARTMKAFSEELGPFGSRPFVSTPPSLRAIDTGRFEAVELERLKEESAIPELVSVTELGDDDLIEEEITEFDDTIRGSTAIVLRPSPVPPIATVTRVAPPIPAVPAPPAPPPVATAPVPPPAAVEPEKAPSTTAAALPKPPSAPTRAALPAPPSASMRAPLPPPPSTTTRAALPAPPTATPAPTPTPGQTTTEPLSVRRSTAPVAVSVAPPPPPVRPPPRLSVPLAKTLEPPPAKKFSASTLAMAAAFLAVGVGIGTYTSRTKAPAAASEAPAVTAAETVAAPTSAPIESVNTPAQSTAQAEAAPRIPLAPASMGVAQLPEAPATATASARPVPVAAKPRTYAPAAAPKPAAPAAAPKADSTDSLVRSAAAPIQPEPKASNDDLHKFLDDRR</sequence>